<keyword evidence="5" id="KW-0560">Oxidoreductase</keyword>
<evidence type="ECO:0000313" key="8">
    <source>
        <dbReference type="Proteomes" id="UP000775129"/>
    </source>
</evidence>
<dbReference type="AlphaFoldDB" id="A0A921KRG4"/>
<dbReference type="PANTHER" id="PTHR43161">
    <property type="entry name" value="SORBITOL DEHYDROGENASE"/>
    <property type="match status" value="1"/>
</dbReference>
<comment type="cofactor">
    <cofactor evidence="1">
        <name>Zn(2+)</name>
        <dbReference type="ChEBI" id="CHEBI:29105"/>
    </cofactor>
</comment>
<dbReference type="CDD" id="cd08233">
    <property type="entry name" value="butanediol_DH_like"/>
    <property type="match status" value="1"/>
</dbReference>
<evidence type="ECO:0000256" key="5">
    <source>
        <dbReference type="ARBA" id="ARBA00023002"/>
    </source>
</evidence>
<proteinExistence type="inferred from homology"/>
<dbReference type="SMART" id="SM00829">
    <property type="entry name" value="PKS_ER"/>
    <property type="match status" value="1"/>
</dbReference>
<evidence type="ECO:0000256" key="2">
    <source>
        <dbReference type="ARBA" id="ARBA00008072"/>
    </source>
</evidence>
<dbReference type="InterPro" id="IPR011032">
    <property type="entry name" value="GroES-like_sf"/>
</dbReference>
<organism evidence="7 8">
    <name type="scientific">Brachybacterium paraconglomeratum</name>
    <dbReference type="NCBI Taxonomy" id="173362"/>
    <lineage>
        <taxon>Bacteria</taxon>
        <taxon>Bacillati</taxon>
        <taxon>Actinomycetota</taxon>
        <taxon>Actinomycetes</taxon>
        <taxon>Micrococcales</taxon>
        <taxon>Dermabacteraceae</taxon>
        <taxon>Brachybacterium</taxon>
    </lineage>
</organism>
<evidence type="ECO:0000256" key="4">
    <source>
        <dbReference type="ARBA" id="ARBA00022833"/>
    </source>
</evidence>
<dbReference type="EMBL" id="DYWO01000394">
    <property type="protein sequence ID" value="HJF50725.1"/>
    <property type="molecule type" value="Genomic_DNA"/>
</dbReference>
<feature type="domain" description="Enoyl reductase (ER)" evidence="6">
    <location>
        <begin position="8"/>
        <end position="351"/>
    </location>
</feature>
<dbReference type="PANTHER" id="PTHR43161:SF26">
    <property type="entry name" value="GALACTITOL 1-PHOSPHATE 5-DEHYDROGENASE"/>
    <property type="match status" value="1"/>
</dbReference>
<dbReference type="Gene3D" id="3.90.180.10">
    <property type="entry name" value="Medium-chain alcohol dehydrogenases, catalytic domain"/>
    <property type="match status" value="1"/>
</dbReference>
<dbReference type="Pfam" id="PF08240">
    <property type="entry name" value="ADH_N"/>
    <property type="match status" value="1"/>
</dbReference>
<protein>
    <submittedName>
        <fullName evidence="7">2,3-butanediol dehydrogenase</fullName>
    </submittedName>
</protein>
<comment type="caution">
    <text evidence="7">The sequence shown here is derived from an EMBL/GenBank/DDBJ whole genome shotgun (WGS) entry which is preliminary data.</text>
</comment>
<reference evidence="7" key="2">
    <citation type="submission" date="2021-09" db="EMBL/GenBank/DDBJ databases">
        <authorList>
            <person name="Gilroy R."/>
        </authorList>
    </citation>
    <scope>NUCLEOTIDE SEQUENCE</scope>
    <source>
        <strain evidence="7">1647</strain>
    </source>
</reference>
<dbReference type="Pfam" id="PF00107">
    <property type="entry name" value="ADH_zinc_N"/>
    <property type="match status" value="1"/>
</dbReference>
<evidence type="ECO:0000256" key="3">
    <source>
        <dbReference type="ARBA" id="ARBA00022723"/>
    </source>
</evidence>
<evidence type="ECO:0000313" key="7">
    <source>
        <dbReference type="EMBL" id="HJF50725.1"/>
    </source>
</evidence>
<dbReference type="SUPFAM" id="SSF50129">
    <property type="entry name" value="GroES-like"/>
    <property type="match status" value="1"/>
</dbReference>
<reference evidence="7" key="1">
    <citation type="journal article" date="2021" name="PeerJ">
        <title>Extensive microbial diversity within the chicken gut microbiome revealed by metagenomics and culture.</title>
        <authorList>
            <person name="Gilroy R."/>
            <person name="Ravi A."/>
            <person name="Getino M."/>
            <person name="Pursley I."/>
            <person name="Horton D.L."/>
            <person name="Alikhan N.F."/>
            <person name="Baker D."/>
            <person name="Gharbi K."/>
            <person name="Hall N."/>
            <person name="Watson M."/>
            <person name="Adriaenssens E.M."/>
            <person name="Foster-Nyarko E."/>
            <person name="Jarju S."/>
            <person name="Secka A."/>
            <person name="Antonio M."/>
            <person name="Oren A."/>
            <person name="Chaudhuri R.R."/>
            <person name="La Ragione R."/>
            <person name="Hildebrand F."/>
            <person name="Pallen M.J."/>
        </authorList>
    </citation>
    <scope>NUCLEOTIDE SEQUENCE</scope>
    <source>
        <strain evidence="7">1647</strain>
    </source>
</reference>
<dbReference type="InterPro" id="IPR020843">
    <property type="entry name" value="ER"/>
</dbReference>
<dbReference type="InterPro" id="IPR036291">
    <property type="entry name" value="NAD(P)-bd_dom_sf"/>
</dbReference>
<dbReference type="GO" id="GO:0016491">
    <property type="term" value="F:oxidoreductase activity"/>
    <property type="evidence" value="ECO:0007669"/>
    <property type="project" value="UniProtKB-KW"/>
</dbReference>
<evidence type="ECO:0000256" key="1">
    <source>
        <dbReference type="ARBA" id="ARBA00001947"/>
    </source>
</evidence>
<dbReference type="Proteomes" id="UP000775129">
    <property type="component" value="Unassembled WGS sequence"/>
</dbReference>
<dbReference type="SUPFAM" id="SSF51735">
    <property type="entry name" value="NAD(P)-binding Rossmann-fold domains"/>
    <property type="match status" value="1"/>
</dbReference>
<sequence length="361" mass="38078">MRAARYYGNKDIRIEEIDEPAACAGEVLIDVAFCGICGTDLHEYLDGPIFCPTPDTPTSWTGETAPVTLGHELSWVVAALGEGITDLEVGDTVVVEPYILKDGTDTGPDSTDYHLSEGMNFIGLGGGGGGLAEKLSVPRRWVHKIDPSIPLDQAALIEPLAVAYHGVRRSGAKAGDIAVIGGAGPIGLLTGAVLRALGVTVVISELSSLRRQKALDSGAADHALDPAAVDVAQEVRDLTGGKGADIAFEATSVQAVLDTLMDALRPTGVLLNISIWGHRSDFDMHKLVMKEIDLRGSIGYVNNHPAVIELVESGKIDLAPFITGRIQLEDLIDKGFDTLIHRNETAVKILVSPSGKGIDPA</sequence>
<name>A0A921KRG4_9MICO</name>
<comment type="similarity">
    <text evidence="2">Belongs to the zinc-containing alcohol dehydrogenase family.</text>
</comment>
<dbReference type="InterPro" id="IPR013149">
    <property type="entry name" value="ADH-like_C"/>
</dbReference>
<gene>
    <name evidence="7" type="ORF">K8W24_13205</name>
</gene>
<accession>A0A921KRG4</accession>
<dbReference type="InterPro" id="IPR013154">
    <property type="entry name" value="ADH-like_N"/>
</dbReference>
<dbReference type="GO" id="GO:0046872">
    <property type="term" value="F:metal ion binding"/>
    <property type="evidence" value="ECO:0007669"/>
    <property type="project" value="UniProtKB-KW"/>
</dbReference>
<dbReference type="Gene3D" id="3.40.50.720">
    <property type="entry name" value="NAD(P)-binding Rossmann-like Domain"/>
    <property type="match status" value="1"/>
</dbReference>
<keyword evidence="3" id="KW-0479">Metal-binding</keyword>
<keyword evidence="4" id="KW-0862">Zinc</keyword>
<evidence type="ECO:0000259" key="6">
    <source>
        <dbReference type="SMART" id="SM00829"/>
    </source>
</evidence>